<dbReference type="Gene3D" id="1.10.260.40">
    <property type="entry name" value="lambda repressor-like DNA-binding domains"/>
    <property type="match status" value="1"/>
</dbReference>
<dbReference type="Pfam" id="PF01381">
    <property type="entry name" value="HTH_3"/>
    <property type="match status" value="1"/>
</dbReference>
<dbReference type="AlphaFoldDB" id="A0A6C0LU26"/>
<sequence length="198" mass="23838">MNTNFDSKILKKTLKNNPPIGKKHVIPFKHPYDMHPTLVKISHFYDARVYDLNAEDGYKVQRRVAKKAYRRFLLAVRQQWPEFRKIPREEFEMEDVDNDRYQHKITQRKRNNDHSENIMIYNDEESKPKFFTKKMGKQIIQFRNQLNLTQTELAKKIDVDPTIIRDIELGDIVIYNNNNPFIKRLAWILGLSSIRYQE</sequence>
<dbReference type="EMBL" id="MN740556">
    <property type="protein sequence ID" value="QHU33261.1"/>
    <property type="molecule type" value="Genomic_DNA"/>
</dbReference>
<dbReference type="PROSITE" id="PS50943">
    <property type="entry name" value="HTH_CROC1"/>
    <property type="match status" value="1"/>
</dbReference>
<evidence type="ECO:0000313" key="2">
    <source>
        <dbReference type="EMBL" id="QHU33261.1"/>
    </source>
</evidence>
<feature type="domain" description="HTH cro/C1-type" evidence="1">
    <location>
        <begin position="139"/>
        <end position="170"/>
    </location>
</feature>
<dbReference type="InterPro" id="IPR001387">
    <property type="entry name" value="Cro/C1-type_HTH"/>
</dbReference>
<reference evidence="2" key="1">
    <citation type="journal article" date="2020" name="Nature">
        <title>Giant virus diversity and host interactions through global metagenomics.</title>
        <authorList>
            <person name="Schulz F."/>
            <person name="Roux S."/>
            <person name="Paez-Espino D."/>
            <person name="Jungbluth S."/>
            <person name="Walsh D.A."/>
            <person name="Denef V.J."/>
            <person name="McMahon K.D."/>
            <person name="Konstantinidis K.T."/>
            <person name="Eloe-Fadrosh E.A."/>
            <person name="Kyrpides N.C."/>
            <person name="Woyke T."/>
        </authorList>
    </citation>
    <scope>NUCLEOTIDE SEQUENCE</scope>
    <source>
        <strain evidence="2">GVMAG-S-1014582-52</strain>
    </source>
</reference>
<dbReference type="CDD" id="cd00093">
    <property type="entry name" value="HTH_XRE"/>
    <property type="match status" value="1"/>
</dbReference>
<dbReference type="InterPro" id="IPR010982">
    <property type="entry name" value="Lambda_DNA-bd_dom_sf"/>
</dbReference>
<accession>A0A6C0LU26</accession>
<proteinExistence type="predicted"/>
<dbReference type="GO" id="GO:0003677">
    <property type="term" value="F:DNA binding"/>
    <property type="evidence" value="ECO:0007669"/>
    <property type="project" value="InterPro"/>
</dbReference>
<protein>
    <recommendedName>
        <fullName evidence="1">HTH cro/C1-type domain-containing protein</fullName>
    </recommendedName>
</protein>
<organism evidence="2">
    <name type="scientific">viral metagenome</name>
    <dbReference type="NCBI Taxonomy" id="1070528"/>
    <lineage>
        <taxon>unclassified sequences</taxon>
        <taxon>metagenomes</taxon>
        <taxon>organismal metagenomes</taxon>
    </lineage>
</organism>
<dbReference type="SUPFAM" id="SSF47413">
    <property type="entry name" value="lambda repressor-like DNA-binding domains"/>
    <property type="match status" value="1"/>
</dbReference>
<evidence type="ECO:0000259" key="1">
    <source>
        <dbReference type="PROSITE" id="PS50943"/>
    </source>
</evidence>
<name>A0A6C0LU26_9ZZZZ</name>